<dbReference type="AlphaFoldDB" id="A0A1G5QER8"/>
<proteinExistence type="predicted"/>
<dbReference type="SUPFAM" id="SSF75169">
    <property type="entry name" value="DsrEFH-like"/>
    <property type="match status" value="1"/>
</dbReference>
<gene>
    <name evidence="1" type="ORF">SAMN03097708_01963</name>
</gene>
<protein>
    <submittedName>
        <fullName evidence="1">Peroxiredoxin family protein</fullName>
    </submittedName>
</protein>
<dbReference type="Proteomes" id="UP000199648">
    <property type="component" value="Unassembled WGS sequence"/>
</dbReference>
<dbReference type="PANTHER" id="PTHR34655:SF2">
    <property type="entry name" value="PEROXIREDOXIN FAMILY PROTEIN"/>
    <property type="match status" value="1"/>
</dbReference>
<dbReference type="Pfam" id="PF02635">
    <property type="entry name" value="DsrE"/>
    <property type="match status" value="1"/>
</dbReference>
<dbReference type="InterPro" id="IPR003787">
    <property type="entry name" value="Sulphur_relay_DsrE/F-like"/>
</dbReference>
<sequence length="138" mass="15167">MKSLAMVIRDDGYDKILTPLAFAYLASAEGVEVDMLFVNWSVRALTKEGARSLRVEGSHADQDAWVREQVAKAGLPSDIHEVLKALKETGCVRLYGCSLAATIFGVNDDNLIPEAEGIVGASWFLNDKMTQADHCQYF</sequence>
<dbReference type="RefSeq" id="WP_092996071.1">
    <property type="nucleotide sequence ID" value="NZ_FMWD01000005.1"/>
</dbReference>
<dbReference type="PANTHER" id="PTHR34655">
    <property type="entry name" value="CONSERVED WITHIN P. AEROPHILUM"/>
    <property type="match status" value="1"/>
</dbReference>
<name>A0A1G5QER8_9GAMM</name>
<dbReference type="EMBL" id="FMWD01000005">
    <property type="protein sequence ID" value="SCZ60000.1"/>
    <property type="molecule type" value="Genomic_DNA"/>
</dbReference>
<keyword evidence="2" id="KW-1185">Reference proteome</keyword>
<accession>A0A1G5QER8</accession>
<dbReference type="InterPro" id="IPR027396">
    <property type="entry name" value="DsrEFH-like"/>
</dbReference>
<evidence type="ECO:0000313" key="2">
    <source>
        <dbReference type="Proteomes" id="UP000199648"/>
    </source>
</evidence>
<dbReference type="OrthoDB" id="13953at2"/>
<evidence type="ECO:0000313" key="1">
    <source>
        <dbReference type="EMBL" id="SCZ60000.1"/>
    </source>
</evidence>
<organism evidence="1 2">
    <name type="scientific">Thiohalomonas denitrificans</name>
    <dbReference type="NCBI Taxonomy" id="415747"/>
    <lineage>
        <taxon>Bacteria</taxon>
        <taxon>Pseudomonadati</taxon>
        <taxon>Pseudomonadota</taxon>
        <taxon>Gammaproteobacteria</taxon>
        <taxon>Thiohalomonadales</taxon>
        <taxon>Thiohalomonadaceae</taxon>
        <taxon>Thiohalomonas</taxon>
    </lineage>
</organism>
<dbReference type="STRING" id="415747.SAMN03097708_01963"/>
<dbReference type="Gene3D" id="3.40.1260.10">
    <property type="entry name" value="DsrEFH-like"/>
    <property type="match status" value="1"/>
</dbReference>
<reference evidence="1 2" key="1">
    <citation type="submission" date="2016-10" db="EMBL/GenBank/DDBJ databases">
        <authorList>
            <person name="de Groot N.N."/>
        </authorList>
    </citation>
    <scope>NUCLEOTIDE SEQUENCE [LARGE SCALE GENOMIC DNA]</scope>
    <source>
        <strain evidence="1 2">HLD2</strain>
    </source>
</reference>